<dbReference type="SUPFAM" id="SSF57196">
    <property type="entry name" value="EGF/Laminin"/>
    <property type="match status" value="1"/>
</dbReference>
<dbReference type="Gene3D" id="2.10.25.10">
    <property type="entry name" value="Laminin"/>
    <property type="match status" value="2"/>
</dbReference>
<comment type="caution">
    <text evidence="1">Lacks conserved residue(s) required for the propagation of feature annotation.</text>
</comment>
<feature type="compositionally biased region" description="Acidic residues" evidence="2">
    <location>
        <begin position="783"/>
        <end position="796"/>
    </location>
</feature>
<keyword evidence="7" id="KW-1185">Reference proteome</keyword>
<evidence type="ECO:0008006" key="8">
    <source>
        <dbReference type="Google" id="ProtNLM"/>
    </source>
</evidence>
<dbReference type="CDD" id="cd00030">
    <property type="entry name" value="C2"/>
    <property type="match status" value="2"/>
</dbReference>
<feature type="disulfide bond" evidence="1">
    <location>
        <begin position="286"/>
        <end position="295"/>
    </location>
</feature>
<dbReference type="PROSITE" id="PS50026">
    <property type="entry name" value="EGF_3"/>
    <property type="match status" value="2"/>
</dbReference>
<feature type="domain" description="C2" evidence="4">
    <location>
        <begin position="521"/>
        <end position="647"/>
    </location>
</feature>
<feature type="domain" description="EGF-like" evidence="5">
    <location>
        <begin position="182"/>
        <end position="222"/>
    </location>
</feature>
<accession>A0AAV2YDU0</accession>
<dbReference type="EMBL" id="DAKRPA010000436">
    <property type="protein sequence ID" value="DAZ92431.1"/>
    <property type="molecule type" value="Genomic_DNA"/>
</dbReference>
<dbReference type="CDD" id="cd00055">
    <property type="entry name" value="EGF_Lam"/>
    <property type="match status" value="1"/>
</dbReference>
<evidence type="ECO:0000259" key="4">
    <source>
        <dbReference type="PROSITE" id="PS50004"/>
    </source>
</evidence>
<feature type="domain" description="C2" evidence="4">
    <location>
        <begin position="373"/>
        <end position="500"/>
    </location>
</feature>
<comment type="caution">
    <text evidence="6">The sequence shown here is derived from an EMBL/GenBank/DDBJ whole genome shotgun (WGS) entry which is preliminary data.</text>
</comment>
<keyword evidence="3" id="KW-0732">Signal</keyword>
<dbReference type="PANTHER" id="PTHR47052">
    <property type="entry name" value="CONSERVED SERINE PROLINE-RICH PROTEIN (AFU_ORTHOLOGUE AFUA_2G01790)"/>
    <property type="match status" value="1"/>
</dbReference>
<name>A0AAV2YDU0_9STRA</name>
<keyword evidence="1" id="KW-1015">Disulfide bond</keyword>
<dbReference type="SUPFAM" id="SSF49562">
    <property type="entry name" value="C2 domain (Calcium/lipid-binding domain, CaLB)"/>
    <property type="match status" value="2"/>
</dbReference>
<reference evidence="6" key="2">
    <citation type="journal article" date="2023" name="Microbiol Resour">
        <title>Decontamination and Annotation of the Draft Genome Sequence of the Oomycete Lagenidium giganteum ARSEF 373.</title>
        <authorList>
            <person name="Morgan W.R."/>
            <person name="Tartar A."/>
        </authorList>
    </citation>
    <scope>NUCLEOTIDE SEQUENCE</scope>
    <source>
        <strain evidence="6">ARSEF 373</strain>
    </source>
</reference>
<evidence type="ECO:0000256" key="3">
    <source>
        <dbReference type="SAM" id="SignalP"/>
    </source>
</evidence>
<evidence type="ECO:0000313" key="7">
    <source>
        <dbReference type="Proteomes" id="UP001146120"/>
    </source>
</evidence>
<feature type="chain" id="PRO_5043629351" description="C2 domain-containing protein" evidence="3">
    <location>
        <begin position="20"/>
        <end position="796"/>
    </location>
</feature>
<gene>
    <name evidence="6" type="ORF">N0F65_000215</name>
</gene>
<dbReference type="PANTHER" id="PTHR47052:SF3">
    <property type="entry name" value="INGRESSION PROTEIN 1"/>
    <property type="match status" value="1"/>
</dbReference>
<evidence type="ECO:0000256" key="1">
    <source>
        <dbReference type="PROSITE-ProRule" id="PRU00076"/>
    </source>
</evidence>
<reference evidence="6" key="1">
    <citation type="submission" date="2022-11" db="EMBL/GenBank/DDBJ databases">
        <authorList>
            <person name="Morgan W.R."/>
            <person name="Tartar A."/>
        </authorList>
    </citation>
    <scope>NUCLEOTIDE SEQUENCE</scope>
    <source>
        <strain evidence="6">ARSEF 373</strain>
    </source>
</reference>
<protein>
    <recommendedName>
        <fullName evidence="8">C2 domain-containing protein</fullName>
    </recommendedName>
</protein>
<dbReference type="PROSITE" id="PS00022">
    <property type="entry name" value="EGF_1"/>
    <property type="match status" value="2"/>
</dbReference>
<dbReference type="Gene3D" id="2.60.40.150">
    <property type="entry name" value="C2 domain"/>
    <property type="match status" value="2"/>
</dbReference>
<dbReference type="InterPro" id="IPR000742">
    <property type="entry name" value="EGF"/>
</dbReference>
<dbReference type="InterPro" id="IPR002049">
    <property type="entry name" value="LE_dom"/>
</dbReference>
<dbReference type="InterPro" id="IPR035892">
    <property type="entry name" value="C2_domain_sf"/>
</dbReference>
<feature type="compositionally biased region" description="Basic and acidic residues" evidence="2">
    <location>
        <begin position="755"/>
        <end position="767"/>
    </location>
</feature>
<dbReference type="PROSITE" id="PS01186">
    <property type="entry name" value="EGF_2"/>
    <property type="match status" value="2"/>
</dbReference>
<proteinExistence type="predicted"/>
<dbReference type="InterPro" id="IPR000008">
    <property type="entry name" value="C2_dom"/>
</dbReference>
<feature type="domain" description="EGF-like" evidence="5">
    <location>
        <begin position="259"/>
        <end position="296"/>
    </location>
</feature>
<dbReference type="InterPro" id="IPR052981">
    <property type="entry name" value="Ingression_C2_domain"/>
</dbReference>
<feature type="compositionally biased region" description="Polar residues" evidence="2">
    <location>
        <begin position="768"/>
        <end position="779"/>
    </location>
</feature>
<organism evidence="6 7">
    <name type="scientific">Lagenidium giganteum</name>
    <dbReference type="NCBI Taxonomy" id="4803"/>
    <lineage>
        <taxon>Eukaryota</taxon>
        <taxon>Sar</taxon>
        <taxon>Stramenopiles</taxon>
        <taxon>Oomycota</taxon>
        <taxon>Peronosporomycetes</taxon>
        <taxon>Pythiales</taxon>
        <taxon>Pythiaceae</taxon>
    </lineage>
</organism>
<evidence type="ECO:0000259" key="5">
    <source>
        <dbReference type="PROSITE" id="PS50026"/>
    </source>
</evidence>
<feature type="region of interest" description="Disordered" evidence="2">
    <location>
        <begin position="755"/>
        <end position="796"/>
    </location>
</feature>
<keyword evidence="1" id="KW-0245">EGF-like domain</keyword>
<dbReference type="Pfam" id="PF00168">
    <property type="entry name" value="C2"/>
    <property type="match status" value="2"/>
</dbReference>
<dbReference type="PROSITE" id="PS50004">
    <property type="entry name" value="C2"/>
    <property type="match status" value="2"/>
</dbReference>
<feature type="signal peptide" evidence="3">
    <location>
        <begin position="1"/>
        <end position="19"/>
    </location>
</feature>
<dbReference type="SMART" id="SM00181">
    <property type="entry name" value="EGF"/>
    <property type="match status" value="3"/>
</dbReference>
<evidence type="ECO:0000256" key="2">
    <source>
        <dbReference type="SAM" id="MobiDB-lite"/>
    </source>
</evidence>
<dbReference type="Proteomes" id="UP001146120">
    <property type="component" value="Unassembled WGS sequence"/>
</dbReference>
<sequence length="796" mass="85785">MKIATFAAVCASLLISTQAAPSKGQPGWCTNNKDCEKVAKGYVCVSVQTTRKGTEQVKQCLPQKSEGDVCAGIVPGLCPSFSTWSKDYKSISSVCAYIVPEKGTKCLKDGESGVSGSGSTAVSKGGVSCLTVNDEDGTSTGVIYGCVDFDGTRLLFKEKSPADKVARAMNYTSIIKENCINPKNEAGSDVVCSGRGTCAPKSKSQMDYKCACNVGYSGVYCQKIDSNKCTMKAQCAAGDCNLEKQECECSKGTTGPQCSECDPTSADACSKQGKCSADSGNATCTCNEGFSGAHCDRKIAGKQPAKADNAADGSAGASGSKSSDASSIVSSLAAVAATLVVVALCLCPPLCSLLLRLIGANVTQPVSSMQRASTRTIRGSEKAGRTALRNDAIMYMSILSARDLKVTQLIGVQDPYVDVTIMSGGSREAVGGPAFKTSTHENGGEFPQWNEKTNFVVSDVASDVLRIRVMNENWVGSNVIGETVVAVKDLSRGRSMERELALTPKGFLKVRMYLSMGHENPNSQARAPGQYPRYFIANKTKLYLGIASAEKLRDIQTFGTQDPYCDVYLSKTATPSASDHIYRTQTHDNGGKHPKWLEAITISTRCIEHDYLTIRIMNDNHVKDAMIGELVMKVETLLGQEFVDKPYPVEADGTIVGHIKLQMALFNDEVLTNLDNATDGDLDGCTCNLKRITRPTKVGSVLINGIAPTGVQYLEAGSVVMTGCDIAGDYVLDKDFYDGEQWDQHEYEEDFREANYVKQESRREDMRQNTLRQSTTNKQPVYEEYDFDDDDSGDEL</sequence>
<evidence type="ECO:0000313" key="6">
    <source>
        <dbReference type="EMBL" id="DAZ92431.1"/>
    </source>
</evidence>
<dbReference type="AlphaFoldDB" id="A0AAV2YDU0"/>
<dbReference type="SMART" id="SM00239">
    <property type="entry name" value="C2"/>
    <property type="match status" value="2"/>
</dbReference>
<feature type="disulfide bond" evidence="1">
    <location>
        <begin position="212"/>
        <end position="221"/>
    </location>
</feature>